<feature type="chain" id="PRO_5012535520" description="PBP domain-containing protein" evidence="4">
    <location>
        <begin position="29"/>
        <end position="553"/>
    </location>
</feature>
<evidence type="ECO:0000313" key="6">
    <source>
        <dbReference type="EMBL" id="GAX78316.1"/>
    </source>
</evidence>
<reference evidence="6 7" key="1">
    <citation type="submission" date="2017-08" db="EMBL/GenBank/DDBJ databases">
        <title>Acidophilic green algal genome provides insights into adaptation to an acidic environment.</title>
        <authorList>
            <person name="Hirooka S."/>
            <person name="Hirose Y."/>
            <person name="Kanesaki Y."/>
            <person name="Higuchi S."/>
            <person name="Fujiwara T."/>
            <person name="Onuma R."/>
            <person name="Era A."/>
            <person name="Ohbayashi R."/>
            <person name="Uzuka A."/>
            <person name="Nozaki H."/>
            <person name="Yoshikawa H."/>
            <person name="Miyagishima S.Y."/>
        </authorList>
    </citation>
    <scope>NUCLEOTIDE SEQUENCE [LARGE SCALE GENOMIC DNA]</scope>
    <source>
        <strain evidence="6 7">NIES-2499</strain>
    </source>
</reference>
<keyword evidence="4" id="KW-0732">Signal</keyword>
<accession>A0A250X5J9</accession>
<dbReference type="AlphaFoldDB" id="A0A250X5J9"/>
<dbReference type="PANTHER" id="PTHR42996">
    <property type="entry name" value="PHOSPHATE-BINDING PROTEIN PSTS"/>
    <property type="match status" value="1"/>
</dbReference>
<name>A0A250X5J9_9CHLO</name>
<dbReference type="InterPro" id="IPR050962">
    <property type="entry name" value="Phosphate-bind_PstS"/>
</dbReference>
<evidence type="ECO:0000256" key="3">
    <source>
        <dbReference type="SAM" id="Phobius"/>
    </source>
</evidence>
<sequence>MFKRMFAYLSLSVFFSLMLIITQHQGLAQSEFDADAAGTSLVTEDLLQTFNLLMSRSRPATDITYRTCGTSNGLIELTSNSGLTNGPLYADFVVTSLPLPSANQTALNGQIVQVPLALAKVSIWHSLPTSTYSGNINMTACILASIYTGAITTWDNAQITAINPNLHVPTGQPIKVVGRVDMSGTQVALTNFLQSSIGCPSVWTSPLMTTRTVASWPVSGILQASSSLDVMNYMYDESSTFVPYAIAFGDYAWGARYNQDYGAGIQEVAIMFQNVYSIAANASSSVIANALTVGQYPSITGNWDPYYLQAMSVNAPGGWPMVVPIFFMSLVNLSSLGNPGGIVSAVARFMLSTEGQGIFTSDNHVALAAGTASNLLSQVTNTLLINSTAPVWSFEPLGTVLPTGGADYVFSAYRSNFLTDFVNELEARIVDLEDQLSIMSAAMSTLNNSFYSNVVTANITGQLASLQNQAIVANNDRSRLNAAVLSINQAEASAKQANNIAIAGVVIAVILAVVALIMAAIYVARTKNLDQKYSKYLPLGVKARFGEGSGDTI</sequence>
<dbReference type="Pfam" id="PF12849">
    <property type="entry name" value="PBP_like_2"/>
    <property type="match status" value="1"/>
</dbReference>
<proteinExistence type="inferred from homology"/>
<evidence type="ECO:0000313" key="7">
    <source>
        <dbReference type="Proteomes" id="UP000232323"/>
    </source>
</evidence>
<keyword evidence="7" id="KW-1185">Reference proteome</keyword>
<feature type="domain" description="PBP" evidence="5">
    <location>
        <begin position="54"/>
        <end position="206"/>
    </location>
</feature>
<feature type="signal peptide" evidence="4">
    <location>
        <begin position="1"/>
        <end position="28"/>
    </location>
</feature>
<dbReference type="SUPFAM" id="SSF53850">
    <property type="entry name" value="Periplasmic binding protein-like II"/>
    <property type="match status" value="1"/>
</dbReference>
<gene>
    <name evidence="6" type="ORF">CEUSTIGMA_g5758.t1</name>
</gene>
<dbReference type="EMBL" id="BEGY01000031">
    <property type="protein sequence ID" value="GAX78316.1"/>
    <property type="molecule type" value="Genomic_DNA"/>
</dbReference>
<comment type="similarity">
    <text evidence="1">Belongs to the PstS family.</text>
</comment>
<dbReference type="InterPro" id="IPR024370">
    <property type="entry name" value="PBP_domain"/>
</dbReference>
<dbReference type="Proteomes" id="UP000232323">
    <property type="component" value="Unassembled WGS sequence"/>
</dbReference>
<dbReference type="PANTHER" id="PTHR42996:SF1">
    <property type="entry name" value="PHOSPHATE-BINDING PROTEIN PSTS"/>
    <property type="match status" value="1"/>
</dbReference>
<protein>
    <recommendedName>
        <fullName evidence="5">PBP domain-containing protein</fullName>
    </recommendedName>
</protein>
<dbReference type="Gene3D" id="3.40.190.10">
    <property type="entry name" value="Periplasmic binding protein-like II"/>
    <property type="match status" value="2"/>
</dbReference>
<evidence type="ECO:0000256" key="1">
    <source>
        <dbReference type="ARBA" id="ARBA00008725"/>
    </source>
</evidence>
<dbReference type="OrthoDB" id="511982at2759"/>
<comment type="caution">
    <text evidence="6">The sequence shown here is derived from an EMBL/GenBank/DDBJ whole genome shotgun (WGS) entry which is preliminary data.</text>
</comment>
<keyword evidence="3" id="KW-0812">Transmembrane</keyword>
<feature type="transmembrane region" description="Helical" evidence="3">
    <location>
        <begin position="500"/>
        <end position="524"/>
    </location>
</feature>
<organism evidence="6 7">
    <name type="scientific">Chlamydomonas eustigma</name>
    <dbReference type="NCBI Taxonomy" id="1157962"/>
    <lineage>
        <taxon>Eukaryota</taxon>
        <taxon>Viridiplantae</taxon>
        <taxon>Chlorophyta</taxon>
        <taxon>core chlorophytes</taxon>
        <taxon>Chlorophyceae</taxon>
        <taxon>CS clade</taxon>
        <taxon>Chlamydomonadales</taxon>
        <taxon>Chlamydomonadaceae</taxon>
        <taxon>Chlamydomonas</taxon>
    </lineage>
</organism>
<evidence type="ECO:0000256" key="2">
    <source>
        <dbReference type="SAM" id="Coils"/>
    </source>
</evidence>
<keyword evidence="3" id="KW-0472">Membrane</keyword>
<evidence type="ECO:0000259" key="5">
    <source>
        <dbReference type="Pfam" id="PF12849"/>
    </source>
</evidence>
<keyword evidence="3" id="KW-1133">Transmembrane helix</keyword>
<feature type="coiled-coil region" evidence="2">
    <location>
        <begin position="422"/>
        <end position="483"/>
    </location>
</feature>
<evidence type="ECO:0000256" key="4">
    <source>
        <dbReference type="SAM" id="SignalP"/>
    </source>
</evidence>
<keyword evidence="2" id="KW-0175">Coiled coil</keyword>